<dbReference type="Proteomes" id="UP001460270">
    <property type="component" value="Unassembled WGS sequence"/>
</dbReference>
<name>A0AAW0NCQ6_9GOBI</name>
<protein>
    <recommendedName>
        <fullName evidence="3">4Fe-4S ferredoxin-type domain-containing protein</fullName>
    </recommendedName>
</protein>
<accession>A0AAW0NCQ6</accession>
<organism evidence="1 2">
    <name type="scientific">Mugilogobius chulae</name>
    <name type="common">yellowstripe goby</name>
    <dbReference type="NCBI Taxonomy" id="88201"/>
    <lineage>
        <taxon>Eukaryota</taxon>
        <taxon>Metazoa</taxon>
        <taxon>Chordata</taxon>
        <taxon>Craniata</taxon>
        <taxon>Vertebrata</taxon>
        <taxon>Euteleostomi</taxon>
        <taxon>Actinopterygii</taxon>
        <taxon>Neopterygii</taxon>
        <taxon>Teleostei</taxon>
        <taxon>Neoteleostei</taxon>
        <taxon>Acanthomorphata</taxon>
        <taxon>Gobiaria</taxon>
        <taxon>Gobiiformes</taxon>
        <taxon>Gobioidei</taxon>
        <taxon>Gobiidae</taxon>
        <taxon>Gobionellinae</taxon>
        <taxon>Mugilogobius</taxon>
    </lineage>
</organism>
<keyword evidence="2" id="KW-1185">Reference proteome</keyword>
<evidence type="ECO:0008006" key="3">
    <source>
        <dbReference type="Google" id="ProtNLM"/>
    </source>
</evidence>
<sequence>MSHDLLRLWSWENTQKANSPTQIMFAMLPLSTTVKATLWLTLKVLHWHMQVIITKESLPAIDCEGCAAVCPELAADCAPEPAERQQLCTEEGWINKAIKDALSQAEVERGLLHTGPRLLGAAMQRRRGAAGKGGGVAGQQSSVRTQAPLPWL</sequence>
<gene>
    <name evidence="1" type="ORF">WMY93_023957</name>
</gene>
<dbReference type="EMBL" id="JBBPFD010000017">
    <property type="protein sequence ID" value="KAK7891994.1"/>
    <property type="molecule type" value="Genomic_DNA"/>
</dbReference>
<comment type="caution">
    <text evidence="1">The sequence shown here is derived from an EMBL/GenBank/DDBJ whole genome shotgun (WGS) entry which is preliminary data.</text>
</comment>
<reference evidence="2" key="1">
    <citation type="submission" date="2024-04" db="EMBL/GenBank/DDBJ databases">
        <title>Salinicola lusitanus LLJ914,a marine bacterium isolated from the Okinawa Trough.</title>
        <authorList>
            <person name="Li J."/>
        </authorList>
    </citation>
    <scope>NUCLEOTIDE SEQUENCE [LARGE SCALE GENOMIC DNA]</scope>
</reference>
<evidence type="ECO:0000313" key="1">
    <source>
        <dbReference type="EMBL" id="KAK7891994.1"/>
    </source>
</evidence>
<dbReference type="AlphaFoldDB" id="A0AAW0NCQ6"/>
<proteinExistence type="predicted"/>
<evidence type="ECO:0000313" key="2">
    <source>
        <dbReference type="Proteomes" id="UP001460270"/>
    </source>
</evidence>